<evidence type="ECO:0000313" key="2">
    <source>
        <dbReference type="Proteomes" id="UP000239156"/>
    </source>
</evidence>
<protein>
    <submittedName>
        <fullName evidence="1">Uncharacterized protein</fullName>
    </submittedName>
</protein>
<proteinExistence type="predicted"/>
<keyword evidence="2" id="KW-1185">Reference proteome</keyword>
<name>A0A2S4VG84_9BASI</name>
<dbReference type="Proteomes" id="UP000239156">
    <property type="component" value="Unassembled WGS sequence"/>
</dbReference>
<dbReference type="VEuPathDB" id="FungiDB:PSHT_12750"/>
<accession>A0A2S4VG84</accession>
<reference evidence="1" key="1">
    <citation type="submission" date="2017-12" db="EMBL/GenBank/DDBJ databases">
        <title>Gene loss provides genomic basis for host adaptation in cereal stripe rust fungi.</title>
        <authorList>
            <person name="Xia C."/>
        </authorList>
    </citation>
    <scope>NUCLEOTIDE SEQUENCE [LARGE SCALE GENOMIC DNA]</scope>
    <source>
        <strain evidence="1">93-210</strain>
    </source>
</reference>
<sequence>DAFNTQMEAVDNESQALSIHSNSDNGFVQICLKERTVILNILKILQCIPVPFISKEAKVVKCDANWAPFKSEKDFLACLLMGCLHNLVSRAAYLQKCVILAEGNFEVPHWDAVQGSRAQIRKLLNFNLKETISVWNNKCFQMWVFGIILMNCLLLMSTCNNNLEYYPHDPTSTKFHSLSQCFKWSEDLACEYRVQMVASRAKHFYIFEPTKLFSGDVVVPVFFYKTCRVVL</sequence>
<evidence type="ECO:0000313" key="1">
    <source>
        <dbReference type="EMBL" id="POW08533.1"/>
    </source>
</evidence>
<dbReference type="PANTHER" id="PTHR31912">
    <property type="entry name" value="IP13529P"/>
    <property type="match status" value="1"/>
</dbReference>
<feature type="non-terminal residue" evidence="1">
    <location>
        <position position="1"/>
    </location>
</feature>
<organism evidence="1 2">
    <name type="scientific">Puccinia striiformis</name>
    <dbReference type="NCBI Taxonomy" id="27350"/>
    <lineage>
        <taxon>Eukaryota</taxon>
        <taxon>Fungi</taxon>
        <taxon>Dikarya</taxon>
        <taxon>Basidiomycota</taxon>
        <taxon>Pucciniomycotina</taxon>
        <taxon>Pucciniomycetes</taxon>
        <taxon>Pucciniales</taxon>
        <taxon>Pucciniaceae</taxon>
        <taxon>Puccinia</taxon>
    </lineage>
</organism>
<dbReference type="EMBL" id="PKSL01000063">
    <property type="protein sequence ID" value="POW08533.1"/>
    <property type="molecule type" value="Genomic_DNA"/>
</dbReference>
<comment type="caution">
    <text evidence="1">The sequence shown here is derived from an EMBL/GenBank/DDBJ whole genome shotgun (WGS) entry which is preliminary data.</text>
</comment>
<dbReference type="VEuPathDB" id="FungiDB:PSTT_07441"/>
<dbReference type="PANTHER" id="PTHR31912:SF34">
    <property type="entry name" value="NOTOCHORD-RELATED PROTEIN"/>
    <property type="match status" value="1"/>
</dbReference>
<gene>
    <name evidence="1" type="ORF">PSTT_07441</name>
</gene>
<dbReference type="AlphaFoldDB" id="A0A2S4VG84"/>